<organism evidence="1">
    <name type="scientific">Leptotrichia mesophila</name>
    <dbReference type="NCBI Taxonomy" id="3239303"/>
    <lineage>
        <taxon>Bacteria</taxon>
        <taxon>Fusobacteriati</taxon>
        <taxon>Fusobacteriota</taxon>
        <taxon>Fusobacteriia</taxon>
        <taxon>Fusobacteriales</taxon>
        <taxon>Leptotrichiaceae</taxon>
        <taxon>Leptotrichia</taxon>
    </lineage>
</organism>
<dbReference type="RefSeq" id="WP_051311991.1">
    <property type="nucleotide sequence ID" value="NZ_CP165646.1"/>
</dbReference>
<protein>
    <submittedName>
        <fullName evidence="1">Uncharacterized protein</fullName>
    </submittedName>
</protein>
<reference evidence="1" key="1">
    <citation type="submission" date="2024-07" db="EMBL/GenBank/DDBJ databases">
        <authorList>
            <person name="Li X.-J."/>
            <person name="Wang X."/>
        </authorList>
    </citation>
    <scope>NUCLEOTIDE SEQUENCE</scope>
    <source>
        <strain evidence="1">HSP-342</strain>
    </source>
</reference>
<gene>
    <name evidence="1" type="ORF">AB8B23_11130</name>
</gene>
<dbReference type="AlphaFoldDB" id="A0AB39VAY0"/>
<name>A0AB39VAY0_9FUSO</name>
<dbReference type="EMBL" id="CP165646">
    <property type="protein sequence ID" value="XDU64458.1"/>
    <property type="molecule type" value="Genomic_DNA"/>
</dbReference>
<dbReference type="KEGG" id="lmes:AB8B23_11130"/>
<accession>A0AB39VAY0</accession>
<evidence type="ECO:0000313" key="1">
    <source>
        <dbReference type="EMBL" id="XDU64458.1"/>
    </source>
</evidence>
<sequence>MKKLILVGFLAFGALGFSRFVNECQVTSKAKGRATCESLESGKTFQFTSGKLSSISKGSTYKIYFEGNGYKGLRLTKATLVSSEDDSSDYDDSEGDD</sequence>
<proteinExistence type="predicted"/>